<evidence type="ECO:0000313" key="4">
    <source>
        <dbReference type="EMBL" id="MCW4473321.1"/>
    </source>
</evidence>
<comment type="subcellular location">
    <subcellularLocation>
        <location evidence="1">Cell outer membrane</location>
    </subcellularLocation>
</comment>
<evidence type="ECO:0000256" key="1">
    <source>
        <dbReference type="ARBA" id="ARBA00004442"/>
    </source>
</evidence>
<keyword evidence="5" id="KW-1185">Reference proteome</keyword>
<gene>
    <name evidence="4" type="ORF">OK345_12490</name>
</gene>
<dbReference type="Gene3D" id="2.40.170.20">
    <property type="entry name" value="TonB-dependent receptor, beta-barrel domain"/>
    <property type="match status" value="1"/>
</dbReference>
<proteinExistence type="predicted"/>
<dbReference type="RefSeq" id="WP_265128306.1">
    <property type="nucleotide sequence ID" value="NZ_JAPCHY010000010.1"/>
</dbReference>
<keyword evidence="4" id="KW-0675">Receptor</keyword>
<dbReference type="InterPro" id="IPR036942">
    <property type="entry name" value="Beta-barrel_TonB_sf"/>
</dbReference>
<evidence type="ECO:0000256" key="2">
    <source>
        <dbReference type="ARBA" id="ARBA00023136"/>
    </source>
</evidence>
<protein>
    <submittedName>
        <fullName evidence="4">TonB-dependent receptor</fullName>
    </submittedName>
</protein>
<keyword evidence="2" id="KW-0472">Membrane</keyword>
<organism evidence="4 5">
    <name type="scientific">Xanthomonas chitinilytica</name>
    <dbReference type="NCBI Taxonomy" id="2989819"/>
    <lineage>
        <taxon>Bacteria</taxon>
        <taxon>Pseudomonadati</taxon>
        <taxon>Pseudomonadota</taxon>
        <taxon>Gammaproteobacteria</taxon>
        <taxon>Lysobacterales</taxon>
        <taxon>Lysobacteraceae</taxon>
        <taxon>Xanthomonas</taxon>
    </lineage>
</organism>
<dbReference type="Proteomes" id="UP001209922">
    <property type="component" value="Unassembled WGS sequence"/>
</dbReference>
<evidence type="ECO:0000313" key="5">
    <source>
        <dbReference type="Proteomes" id="UP001209922"/>
    </source>
</evidence>
<accession>A0ABT3JXW7</accession>
<name>A0ABT3JXW7_9XANT</name>
<reference evidence="4 5" key="1">
    <citation type="submission" date="2022-10" db="EMBL/GenBank/DDBJ databases">
        <title>Xanthomonas sp. H13-6.</title>
        <authorList>
            <person name="Liu X."/>
            <person name="Deng Z."/>
            <person name="Jiang Y."/>
            <person name="Yu T."/>
            <person name="Ai J."/>
        </authorList>
    </citation>
    <scope>NUCLEOTIDE SEQUENCE [LARGE SCALE GENOMIC DNA]</scope>
    <source>
        <strain evidence="4 5">H13-6</strain>
    </source>
</reference>
<dbReference type="SUPFAM" id="SSF56935">
    <property type="entry name" value="Porins"/>
    <property type="match status" value="1"/>
</dbReference>
<keyword evidence="3" id="KW-0998">Cell outer membrane</keyword>
<comment type="caution">
    <text evidence="4">The sequence shown here is derived from an EMBL/GenBank/DDBJ whole genome shotgun (WGS) entry which is preliminary data.</text>
</comment>
<evidence type="ECO:0000256" key="3">
    <source>
        <dbReference type="ARBA" id="ARBA00023237"/>
    </source>
</evidence>
<sequence>MLDTAETRDILRVGSYWLLNGGLSYTFDSSAVIRLAVTNLLDKDPPFPGFGAGIGNYDILGRRYNLAFEWKY</sequence>
<dbReference type="EMBL" id="JAPCHY010000010">
    <property type="protein sequence ID" value="MCW4473321.1"/>
    <property type="molecule type" value="Genomic_DNA"/>
</dbReference>